<dbReference type="EMBL" id="FNFF01000011">
    <property type="protein sequence ID" value="SDK75515.1"/>
    <property type="molecule type" value="Genomic_DNA"/>
</dbReference>
<evidence type="ECO:0000313" key="5">
    <source>
        <dbReference type="Proteomes" id="UP000199155"/>
    </source>
</evidence>
<dbReference type="STRING" id="417292.SAMN05421806_111171"/>
<keyword evidence="3" id="KW-0732">Signal</keyword>
<proteinExistence type="predicted"/>
<feature type="signal peptide" evidence="3">
    <location>
        <begin position="1"/>
        <end position="30"/>
    </location>
</feature>
<dbReference type="AlphaFoldDB" id="A0A1G9EHK5"/>
<keyword evidence="2" id="KW-0812">Transmembrane</keyword>
<accession>A0A1G9EHK5</accession>
<keyword evidence="5" id="KW-1185">Reference proteome</keyword>
<sequence length="254" mass="26770">MRTVRKLATALGALVAGLALVLLGAPGATAGGPTSVLLASPTNARAAALYGQEETYRELEQLLLVGRDIAGDKAPPMETLMDGQMVNVTWMIHDTQPWRVDRVYAMLPGTSDYKVWIHTVVDHEGMAPDLSKGVWHLAKQPGELNALLDRLGLFDASSAAGEATEPLTPAPGETEPAGAGPAATPDARPTTTASPTATTGWWWALPGIAAGAALVLGIRPMARRLPALPARLREAKEARALAREEGPRGELIDR</sequence>
<keyword evidence="2" id="KW-1133">Transmembrane helix</keyword>
<protein>
    <submittedName>
        <fullName evidence="4">Uncharacterized protein</fullName>
    </submittedName>
</protein>
<keyword evidence="2" id="KW-0472">Membrane</keyword>
<name>A0A1G9EHK5_9ACTN</name>
<evidence type="ECO:0000256" key="2">
    <source>
        <dbReference type="SAM" id="Phobius"/>
    </source>
</evidence>
<gene>
    <name evidence="4" type="ORF">SAMN05421806_111171</name>
</gene>
<evidence type="ECO:0000256" key="1">
    <source>
        <dbReference type="SAM" id="MobiDB-lite"/>
    </source>
</evidence>
<dbReference type="Proteomes" id="UP000199155">
    <property type="component" value="Unassembled WGS sequence"/>
</dbReference>
<feature type="compositionally biased region" description="Low complexity" evidence="1">
    <location>
        <begin position="170"/>
        <end position="195"/>
    </location>
</feature>
<dbReference type="RefSeq" id="WP_093613978.1">
    <property type="nucleotide sequence ID" value="NZ_FNFF01000011.1"/>
</dbReference>
<evidence type="ECO:0000256" key="3">
    <source>
        <dbReference type="SAM" id="SignalP"/>
    </source>
</evidence>
<organism evidence="4 5">
    <name type="scientific">Streptomyces indicus</name>
    <dbReference type="NCBI Taxonomy" id="417292"/>
    <lineage>
        <taxon>Bacteria</taxon>
        <taxon>Bacillati</taxon>
        <taxon>Actinomycetota</taxon>
        <taxon>Actinomycetes</taxon>
        <taxon>Kitasatosporales</taxon>
        <taxon>Streptomycetaceae</taxon>
        <taxon>Streptomyces</taxon>
    </lineage>
</organism>
<reference evidence="4 5" key="1">
    <citation type="submission" date="2016-10" db="EMBL/GenBank/DDBJ databases">
        <authorList>
            <person name="de Groot N.N."/>
        </authorList>
    </citation>
    <scope>NUCLEOTIDE SEQUENCE [LARGE SCALE GENOMIC DNA]</scope>
    <source>
        <strain evidence="4 5">CGMCC 4.5727</strain>
    </source>
</reference>
<feature type="chain" id="PRO_5039222058" evidence="3">
    <location>
        <begin position="31"/>
        <end position="254"/>
    </location>
</feature>
<evidence type="ECO:0000313" key="4">
    <source>
        <dbReference type="EMBL" id="SDK75515.1"/>
    </source>
</evidence>
<feature type="region of interest" description="Disordered" evidence="1">
    <location>
        <begin position="161"/>
        <end position="195"/>
    </location>
</feature>
<feature type="transmembrane region" description="Helical" evidence="2">
    <location>
        <begin position="200"/>
        <end position="218"/>
    </location>
</feature>